<feature type="active site" evidence="11">
    <location>
        <position position="362"/>
    </location>
</feature>
<dbReference type="InterPro" id="IPR002474">
    <property type="entry name" value="CarbamoylP_synth_ssu_N"/>
</dbReference>
<dbReference type="InterPro" id="IPR036480">
    <property type="entry name" value="CarbP_synth_ssu_N_sf"/>
</dbReference>
<dbReference type="Proteomes" id="UP000265848">
    <property type="component" value="Unassembled WGS sequence"/>
</dbReference>
<evidence type="ECO:0000313" key="14">
    <source>
        <dbReference type="Proteomes" id="UP000265848"/>
    </source>
</evidence>
<dbReference type="NCBIfam" id="TIGR01368">
    <property type="entry name" value="CPSaseIIsmall"/>
    <property type="match status" value="1"/>
</dbReference>
<comment type="subunit">
    <text evidence="11">Composed of two chains; the small (or glutamine) chain promotes the hydrolysis of glutamine to ammonia, which is used by the large (or ammonia) chain to synthesize carbamoyl phosphate. Tetramer of heterodimers (alpha,beta)4.</text>
</comment>
<dbReference type="PRINTS" id="PR00096">
    <property type="entry name" value="GATASE"/>
</dbReference>
<comment type="catalytic activity">
    <reaction evidence="9 11">
        <text>hydrogencarbonate + L-glutamine + 2 ATP + H2O = carbamoyl phosphate + L-glutamate + 2 ADP + phosphate + 2 H(+)</text>
        <dbReference type="Rhea" id="RHEA:18633"/>
        <dbReference type="ChEBI" id="CHEBI:15377"/>
        <dbReference type="ChEBI" id="CHEBI:15378"/>
        <dbReference type="ChEBI" id="CHEBI:17544"/>
        <dbReference type="ChEBI" id="CHEBI:29985"/>
        <dbReference type="ChEBI" id="CHEBI:30616"/>
        <dbReference type="ChEBI" id="CHEBI:43474"/>
        <dbReference type="ChEBI" id="CHEBI:58228"/>
        <dbReference type="ChEBI" id="CHEBI:58359"/>
        <dbReference type="ChEBI" id="CHEBI:456216"/>
        <dbReference type="EC" id="6.3.5.5"/>
    </reaction>
</comment>
<keyword evidence="11" id="KW-0055">Arginine biosynthesis</keyword>
<evidence type="ECO:0000256" key="4">
    <source>
        <dbReference type="ARBA" id="ARBA00022598"/>
    </source>
</evidence>
<dbReference type="GO" id="GO:0005524">
    <property type="term" value="F:ATP binding"/>
    <property type="evidence" value="ECO:0007669"/>
    <property type="project" value="UniProtKB-UniRule"/>
</dbReference>
<reference evidence="13 14" key="1">
    <citation type="submission" date="2018-08" db="EMBL/GenBank/DDBJ databases">
        <title>Pseudooceanicola sediminis CY03 in the family Rhodobacteracea.</title>
        <authorList>
            <person name="Zhang Y.-J."/>
        </authorList>
    </citation>
    <scope>NUCLEOTIDE SEQUENCE [LARGE SCALE GENOMIC DNA]</scope>
    <source>
        <strain evidence="13 14">CY03</strain>
    </source>
</reference>
<evidence type="ECO:0000256" key="10">
    <source>
        <dbReference type="ARBA" id="ARBA00049285"/>
    </source>
</evidence>
<comment type="catalytic activity">
    <reaction evidence="10 11">
        <text>L-glutamine + H2O = L-glutamate + NH4(+)</text>
        <dbReference type="Rhea" id="RHEA:15889"/>
        <dbReference type="ChEBI" id="CHEBI:15377"/>
        <dbReference type="ChEBI" id="CHEBI:28938"/>
        <dbReference type="ChEBI" id="CHEBI:29985"/>
        <dbReference type="ChEBI" id="CHEBI:58359"/>
    </reaction>
</comment>
<evidence type="ECO:0000256" key="8">
    <source>
        <dbReference type="ARBA" id="ARBA00022975"/>
    </source>
</evidence>
<dbReference type="GO" id="GO:0006541">
    <property type="term" value="P:glutamine metabolic process"/>
    <property type="evidence" value="ECO:0007669"/>
    <property type="project" value="InterPro"/>
</dbReference>
<evidence type="ECO:0000256" key="3">
    <source>
        <dbReference type="ARBA" id="ARBA00007800"/>
    </source>
</evidence>
<keyword evidence="4 11" id="KW-0436">Ligase</keyword>
<evidence type="ECO:0000313" key="13">
    <source>
        <dbReference type="EMBL" id="RII37771.1"/>
    </source>
</evidence>
<dbReference type="HAMAP" id="MF_01209">
    <property type="entry name" value="CPSase_S_chain"/>
    <property type="match status" value="1"/>
</dbReference>
<feature type="binding site" evidence="11">
    <location>
        <position position="280"/>
    </location>
    <ligand>
        <name>L-glutamine</name>
        <dbReference type="ChEBI" id="CHEBI:58359"/>
    </ligand>
</feature>
<dbReference type="InterPro" id="IPR029062">
    <property type="entry name" value="Class_I_gatase-like"/>
</dbReference>
<feature type="binding site" evidence="11">
    <location>
        <position position="277"/>
    </location>
    <ligand>
        <name>L-glutamine</name>
        <dbReference type="ChEBI" id="CHEBI:58359"/>
    </ligand>
</feature>
<dbReference type="PROSITE" id="PS51273">
    <property type="entry name" value="GATASE_TYPE_1"/>
    <property type="match status" value="1"/>
</dbReference>
<dbReference type="OrthoDB" id="9804328at2"/>
<dbReference type="CDD" id="cd01744">
    <property type="entry name" value="GATase1_CPSase"/>
    <property type="match status" value="1"/>
</dbReference>
<evidence type="ECO:0000256" key="7">
    <source>
        <dbReference type="ARBA" id="ARBA00022962"/>
    </source>
</evidence>
<dbReference type="PRINTS" id="PR00099">
    <property type="entry name" value="CPSGATASE"/>
</dbReference>
<dbReference type="InterPro" id="IPR017926">
    <property type="entry name" value="GATASE"/>
</dbReference>
<evidence type="ECO:0000256" key="6">
    <source>
        <dbReference type="ARBA" id="ARBA00022840"/>
    </source>
</evidence>
<dbReference type="GO" id="GO:0004088">
    <property type="term" value="F:carbamoyl-phosphate synthase (glutamine-hydrolyzing) activity"/>
    <property type="evidence" value="ECO:0007669"/>
    <property type="project" value="UniProtKB-UniRule"/>
</dbReference>
<keyword evidence="6 11" id="KW-0067">ATP-binding</keyword>
<evidence type="ECO:0000256" key="9">
    <source>
        <dbReference type="ARBA" id="ARBA00048816"/>
    </source>
</evidence>
<comment type="caution">
    <text evidence="13">The sequence shown here is derived from an EMBL/GenBank/DDBJ whole genome shotgun (WGS) entry which is preliminary data.</text>
</comment>
<feature type="binding site" evidence="11">
    <location>
        <position position="321"/>
    </location>
    <ligand>
        <name>L-glutamine</name>
        <dbReference type="ChEBI" id="CHEBI:58359"/>
    </ligand>
</feature>
<dbReference type="UniPathway" id="UPA00070">
    <property type="reaction ID" value="UER00115"/>
</dbReference>
<dbReference type="SUPFAM" id="SSF52021">
    <property type="entry name" value="Carbamoyl phosphate synthetase, small subunit N-terminal domain"/>
    <property type="match status" value="1"/>
</dbReference>
<dbReference type="SUPFAM" id="SSF52317">
    <property type="entry name" value="Class I glutamine amidotransferase-like"/>
    <property type="match status" value="1"/>
</dbReference>
<evidence type="ECO:0000256" key="11">
    <source>
        <dbReference type="HAMAP-Rule" id="MF_01209"/>
    </source>
</evidence>
<feature type="active site" evidence="11">
    <location>
        <position position="360"/>
    </location>
</feature>
<keyword evidence="8 11" id="KW-0665">Pyrimidine biosynthesis</keyword>
<comment type="pathway">
    <text evidence="1 11">Pyrimidine metabolism; UMP biosynthesis via de novo pathway; (S)-dihydroorotate from bicarbonate: step 1/3.</text>
</comment>
<evidence type="ECO:0000256" key="5">
    <source>
        <dbReference type="ARBA" id="ARBA00022741"/>
    </source>
</evidence>
<feature type="binding site" evidence="11">
    <location>
        <position position="318"/>
    </location>
    <ligand>
        <name>L-glutamine</name>
        <dbReference type="ChEBI" id="CHEBI:58359"/>
    </ligand>
</feature>
<dbReference type="AlphaFoldDB" id="A0A399IXK9"/>
<dbReference type="EC" id="6.3.5.5" evidence="11"/>
<keyword evidence="5 11" id="KW-0547">Nucleotide-binding</keyword>
<keyword evidence="14" id="KW-1185">Reference proteome</keyword>
<dbReference type="RefSeq" id="WP_119399964.1">
    <property type="nucleotide sequence ID" value="NZ_QWJJ01000014.1"/>
</dbReference>
<dbReference type="PRINTS" id="PR00097">
    <property type="entry name" value="ANTSNTHASEII"/>
</dbReference>
<accession>A0A399IXK9</accession>
<feature type="binding site" evidence="11">
    <location>
        <position position="248"/>
    </location>
    <ligand>
        <name>L-glutamine</name>
        <dbReference type="ChEBI" id="CHEBI:58359"/>
    </ligand>
</feature>
<dbReference type="GO" id="GO:0006207">
    <property type="term" value="P:'de novo' pyrimidine nucleobase biosynthetic process"/>
    <property type="evidence" value="ECO:0007669"/>
    <property type="project" value="InterPro"/>
</dbReference>
<dbReference type="PANTHER" id="PTHR43418">
    <property type="entry name" value="MULTIFUNCTIONAL TRYPTOPHAN BIOSYNTHESIS PROTEIN-RELATED"/>
    <property type="match status" value="1"/>
</dbReference>
<dbReference type="EMBL" id="QWJJ01000014">
    <property type="protein sequence ID" value="RII37771.1"/>
    <property type="molecule type" value="Genomic_DNA"/>
</dbReference>
<organism evidence="13 14">
    <name type="scientific">Pseudooceanicola sediminis</name>
    <dbReference type="NCBI Taxonomy" id="2211117"/>
    <lineage>
        <taxon>Bacteria</taxon>
        <taxon>Pseudomonadati</taxon>
        <taxon>Pseudomonadota</taxon>
        <taxon>Alphaproteobacteria</taxon>
        <taxon>Rhodobacterales</taxon>
        <taxon>Paracoccaceae</taxon>
        <taxon>Pseudooceanicola</taxon>
    </lineage>
</organism>
<dbReference type="InterPro" id="IPR050472">
    <property type="entry name" value="Anth_synth/Amidotransfase"/>
</dbReference>
<dbReference type="Gene3D" id="3.50.30.20">
    <property type="entry name" value="Carbamoyl-phosphate synthase small subunit, N-terminal domain"/>
    <property type="match status" value="1"/>
</dbReference>
<sequence length="388" mass="41466">MPLIQGQKPTACLALADGTIFYGKGFGATGVTEAELCFNTAMTGYQEIMTDPSYAGQIITFTFPHIGNVGVNTEDDETANPVAAGMVVKWDPTEASNYRAAGELGDWLAARGRIAIGGIDTRRLTRAIRARGAPHAALAHDPDGNFDVEALVARARGFAGLEGMDLARDVTCAQSYRWDEMRWAWPDGFTRQTEARHKVVAIDYGAKRNILRCLASAGCDVTVLPASATAEEVLAHNPDGLFLSNGPGDPAATGKYAVPMIQQVMKASDMPVFGICLGHQILALALGAQTVKMNHGHHGANHPVKDLETGKVEITSMNHGFAVDSQSLPSGVKETHVSLFDGSNCGIRMADRPVFSVQYHPEASPGPQDSFYLFERFAASMDKVASDA</sequence>
<proteinExistence type="inferred from homology"/>
<dbReference type="SMART" id="SM01097">
    <property type="entry name" value="CPSase_sm_chain"/>
    <property type="match status" value="1"/>
</dbReference>
<dbReference type="GO" id="GO:0004359">
    <property type="term" value="F:glutaminase activity"/>
    <property type="evidence" value="ECO:0007669"/>
    <property type="project" value="RHEA"/>
</dbReference>
<keyword evidence="11" id="KW-0028">Amino-acid biosynthesis</keyword>
<evidence type="ECO:0000256" key="2">
    <source>
        <dbReference type="ARBA" id="ARBA00005077"/>
    </source>
</evidence>
<keyword evidence="7 11" id="KW-0315">Glutamine amidotransferase</keyword>
<name>A0A399IXK9_9RHOB</name>
<dbReference type="FunFam" id="3.50.30.20:FF:000001">
    <property type="entry name" value="Carbamoyl-phosphate synthase small chain"/>
    <property type="match status" value="1"/>
</dbReference>
<feature type="domain" description="Carbamoyl-phosphate synthase small subunit N-terminal" evidence="12">
    <location>
        <begin position="9"/>
        <end position="139"/>
    </location>
</feature>
<feature type="active site" description="Nucleophile" evidence="11">
    <location>
        <position position="276"/>
    </location>
</feature>
<feature type="region of interest" description="CPSase" evidence="11">
    <location>
        <begin position="1"/>
        <end position="197"/>
    </location>
</feature>
<evidence type="ECO:0000259" key="12">
    <source>
        <dbReference type="SMART" id="SM01097"/>
    </source>
</evidence>
<dbReference type="Gene3D" id="3.40.50.880">
    <property type="match status" value="1"/>
</dbReference>
<gene>
    <name evidence="11" type="primary">carA</name>
    <name evidence="13" type="ORF">DL237_15330</name>
</gene>
<feature type="binding site" evidence="11">
    <location>
        <position position="246"/>
    </location>
    <ligand>
        <name>L-glutamine</name>
        <dbReference type="ChEBI" id="CHEBI:58359"/>
    </ligand>
</feature>
<protein>
    <recommendedName>
        <fullName evidence="11">Carbamoyl phosphate synthase small chain</fullName>
        <ecNumber evidence="11">6.3.5.5</ecNumber>
    </recommendedName>
    <alternativeName>
        <fullName evidence="11">Carbamoyl phosphate synthetase glutamine chain</fullName>
    </alternativeName>
</protein>
<evidence type="ECO:0000256" key="1">
    <source>
        <dbReference type="ARBA" id="ARBA00004812"/>
    </source>
</evidence>
<comment type="pathway">
    <text evidence="2 11">Amino-acid biosynthesis; L-arginine biosynthesis; carbamoyl phosphate from bicarbonate: step 1/1.</text>
</comment>
<comment type="similarity">
    <text evidence="3 11">Belongs to the CarA family.</text>
</comment>
<dbReference type="NCBIfam" id="NF009475">
    <property type="entry name" value="PRK12838.1"/>
    <property type="match status" value="1"/>
</dbReference>
<dbReference type="InterPro" id="IPR006274">
    <property type="entry name" value="CarbamoylP_synth_ssu"/>
</dbReference>
<feature type="binding site" evidence="11">
    <location>
        <position position="53"/>
    </location>
    <ligand>
        <name>L-glutamine</name>
        <dbReference type="ChEBI" id="CHEBI:58359"/>
    </ligand>
</feature>
<dbReference type="Pfam" id="PF00988">
    <property type="entry name" value="CPSase_sm_chain"/>
    <property type="match status" value="1"/>
</dbReference>
<dbReference type="GO" id="GO:0044205">
    <property type="term" value="P:'de novo' UMP biosynthetic process"/>
    <property type="evidence" value="ECO:0007669"/>
    <property type="project" value="UniProtKB-UniRule"/>
</dbReference>
<feature type="binding site" evidence="11">
    <location>
        <position position="320"/>
    </location>
    <ligand>
        <name>L-glutamine</name>
        <dbReference type="ChEBI" id="CHEBI:58359"/>
    </ligand>
</feature>
<dbReference type="InterPro" id="IPR035686">
    <property type="entry name" value="CPSase_GATase1"/>
</dbReference>
<dbReference type="PANTHER" id="PTHR43418:SF7">
    <property type="entry name" value="CARBAMOYL-PHOSPHATE SYNTHASE SMALL CHAIN"/>
    <property type="match status" value="1"/>
</dbReference>
<dbReference type="UniPathway" id="UPA00068">
    <property type="reaction ID" value="UER00171"/>
</dbReference>
<comment type="function">
    <text evidence="11">Small subunit of the glutamine-dependent carbamoyl phosphate synthetase (CPSase). CPSase catalyzes the formation of carbamoyl phosphate from the ammonia moiety of glutamine, carbonate, and phosphate donated by ATP, constituting the first step of 2 biosynthetic pathways, one leading to arginine and/or urea and the other to pyrimidine nucleotides. The small subunit (glutamine amidotransferase) binds and cleaves glutamine to supply the large subunit with the substrate ammonia.</text>
</comment>
<dbReference type="GO" id="GO:0006526">
    <property type="term" value="P:L-arginine biosynthetic process"/>
    <property type="evidence" value="ECO:0007669"/>
    <property type="project" value="UniProtKB-UniRule"/>
</dbReference>
<dbReference type="Pfam" id="PF00117">
    <property type="entry name" value="GATase"/>
    <property type="match status" value="1"/>
</dbReference>